<dbReference type="PANTHER" id="PTHR11079">
    <property type="entry name" value="CYTOSINE DEAMINASE FAMILY MEMBER"/>
    <property type="match status" value="1"/>
</dbReference>
<feature type="region of interest" description="Disordered" evidence="3">
    <location>
        <begin position="308"/>
        <end position="331"/>
    </location>
</feature>
<comment type="caution">
    <text evidence="5">The sequence shown here is derived from an EMBL/GenBank/DDBJ whole genome shotgun (WGS) entry which is preliminary data.</text>
</comment>
<dbReference type="PROSITE" id="PS51747">
    <property type="entry name" value="CYT_DCMP_DEAMINASES_2"/>
    <property type="match status" value="1"/>
</dbReference>
<dbReference type="GO" id="GO:0005737">
    <property type="term" value="C:cytoplasm"/>
    <property type="evidence" value="ECO:0007669"/>
    <property type="project" value="TreeGrafter"/>
</dbReference>
<feature type="domain" description="CMP/dCMP-type deaminase" evidence="4">
    <location>
        <begin position="382"/>
        <end position="526"/>
    </location>
</feature>
<dbReference type="Proteomes" id="UP000673552">
    <property type="component" value="Chromosome 32"/>
</dbReference>
<dbReference type="InterPro" id="IPR016193">
    <property type="entry name" value="Cytidine_deaminase-like"/>
</dbReference>
<evidence type="ECO:0000256" key="1">
    <source>
        <dbReference type="ARBA" id="ARBA00022694"/>
    </source>
</evidence>
<dbReference type="PANTHER" id="PTHR11079:SF156">
    <property type="entry name" value="INACTIVE TRNA-SPECIFIC ADENOSINE DEAMINASE-LIKE PROTEIN 3-RELATED"/>
    <property type="match status" value="1"/>
</dbReference>
<comment type="similarity">
    <text evidence="2">Belongs to the cytidine and deoxycytidylate deaminase family. ADAT3 subfamily.</text>
</comment>
<keyword evidence="1" id="KW-0819">tRNA processing</keyword>
<feature type="compositionally biased region" description="Basic and acidic residues" evidence="3">
    <location>
        <begin position="420"/>
        <end position="430"/>
    </location>
</feature>
<name>A0A836GMU0_9TRYP</name>
<feature type="region of interest" description="Disordered" evidence="3">
    <location>
        <begin position="420"/>
        <end position="457"/>
    </location>
</feature>
<dbReference type="GO" id="GO:0005634">
    <property type="term" value="C:nucleus"/>
    <property type="evidence" value="ECO:0007669"/>
    <property type="project" value="TreeGrafter"/>
</dbReference>
<proteinExistence type="inferred from homology"/>
<evidence type="ECO:0000259" key="4">
    <source>
        <dbReference type="PROSITE" id="PS51747"/>
    </source>
</evidence>
<evidence type="ECO:0000256" key="3">
    <source>
        <dbReference type="SAM" id="MobiDB-lite"/>
    </source>
</evidence>
<protein>
    <recommendedName>
        <fullName evidence="4">CMP/dCMP-type deaminase domain-containing protein</fullName>
    </recommendedName>
</protein>
<accession>A0A836GMU0</accession>
<dbReference type="SUPFAM" id="SSF53927">
    <property type="entry name" value="Cytidine deaminase-like"/>
    <property type="match status" value="1"/>
</dbReference>
<dbReference type="Gene3D" id="3.40.140.10">
    <property type="entry name" value="Cytidine Deaminase, domain 2"/>
    <property type="match status" value="1"/>
</dbReference>
<organism evidence="5 6">
    <name type="scientific">Leishmania martiniquensis</name>
    <dbReference type="NCBI Taxonomy" id="1580590"/>
    <lineage>
        <taxon>Eukaryota</taxon>
        <taxon>Discoba</taxon>
        <taxon>Euglenozoa</taxon>
        <taxon>Kinetoplastea</taxon>
        <taxon>Metakinetoplastina</taxon>
        <taxon>Trypanosomatida</taxon>
        <taxon>Trypanosomatidae</taxon>
        <taxon>Leishmaniinae</taxon>
        <taxon>Leishmania</taxon>
    </lineage>
</organism>
<dbReference type="GO" id="GO:0052717">
    <property type="term" value="F:tRNA-specific adenosine-34 deaminase activity"/>
    <property type="evidence" value="ECO:0007669"/>
    <property type="project" value="UniProtKB-EC"/>
</dbReference>
<dbReference type="GO" id="GO:0002100">
    <property type="term" value="P:tRNA wobble adenosine to inosine editing"/>
    <property type="evidence" value="ECO:0007669"/>
    <property type="project" value="InterPro"/>
</dbReference>
<dbReference type="Pfam" id="PF00383">
    <property type="entry name" value="dCMP_cyt_deam_1"/>
    <property type="match status" value="1"/>
</dbReference>
<dbReference type="InterPro" id="IPR002125">
    <property type="entry name" value="CMP_dCMP_dom"/>
</dbReference>
<evidence type="ECO:0000256" key="2">
    <source>
        <dbReference type="ARBA" id="ARBA00038160"/>
    </source>
</evidence>
<keyword evidence="6" id="KW-1185">Reference proteome</keyword>
<dbReference type="OrthoDB" id="3180714at2759"/>
<dbReference type="GO" id="GO:0046872">
    <property type="term" value="F:metal ion binding"/>
    <property type="evidence" value="ECO:0007669"/>
    <property type="project" value="UniProtKB-KW"/>
</dbReference>
<dbReference type="AlphaFoldDB" id="A0A836GMU0"/>
<dbReference type="EMBL" id="JAFEUZ010000032">
    <property type="protein sequence ID" value="KAG5470612.1"/>
    <property type="molecule type" value="Genomic_DNA"/>
</dbReference>
<dbReference type="GeneID" id="92511968"/>
<gene>
    <name evidence="5" type="ORF">LSCM1_01858</name>
</gene>
<dbReference type="KEGG" id="lmat:92511968"/>
<dbReference type="RefSeq" id="XP_067176005.1">
    <property type="nucleotide sequence ID" value="XM_067319456.1"/>
</dbReference>
<evidence type="ECO:0000313" key="6">
    <source>
        <dbReference type="Proteomes" id="UP000673552"/>
    </source>
</evidence>
<evidence type="ECO:0000313" key="5">
    <source>
        <dbReference type="EMBL" id="KAG5470612.1"/>
    </source>
</evidence>
<sequence length="554" mass="59124">MREIVAPEPPITCTPALVLVVPEPKHAQALLQAANRHFPLDTTEGGHLKRLRPRHCAAPKPGLPAQSASPTACSPGLELLLILQPLERGIIARTPPVPRGDSSSRHAVSAACNSSSAFDCGCTSLTNHSPWSLTPADESLDANQVLRLLSSDCSSASRTAQLLRFVETASAVAAGNLAVGVTTHEAVDIENLDGATEGCTLAPSVFFAGDGAKPASAAALCEPLAFRIVPVSATAPKSDWEKWACANRLWPLAVPRPHAPSLPSAAWTTEVSKNMMRHVFPLCWGMRRVCEARSEHLKVRELSLASKAGNSSQVAPSPEVTGTEEAPVGEEEPRGLLDIVAVVIDPSTGRVLATSSGCTSMRVDNPVAAAPYCGVFEEAARGKDDASWEQQLAAAPQRPCLTLEHPVMYALKQLAAAQKHEEDLRQESRLSGDLADAPAPSGSSVPRPSSSITGKSERHVDSSRAYLANGLDLYVTHEPCVMCAMALVHSRIQRVFFLFRNAVHGGLGGRYHVHSIASLNHHFSVFECTEAAERYKQLQRHWLGSEVHGAPLVV</sequence>
<reference evidence="5 6" key="1">
    <citation type="submission" date="2021-03" db="EMBL/GenBank/DDBJ databases">
        <title>Leishmania (Mundinia) martiniquensis Genome sequencing and assembly.</title>
        <authorList>
            <person name="Almutairi H."/>
            <person name="Gatherer D."/>
        </authorList>
    </citation>
    <scope>NUCLEOTIDE SEQUENCE [LARGE SCALE GENOMIC DNA]</scope>
    <source>
        <strain evidence="5">LSCM1</strain>
    </source>
</reference>
<feature type="compositionally biased region" description="Low complexity" evidence="3">
    <location>
        <begin position="438"/>
        <end position="451"/>
    </location>
</feature>